<dbReference type="InterPro" id="IPR001881">
    <property type="entry name" value="EGF-like_Ca-bd_dom"/>
</dbReference>
<keyword evidence="9" id="KW-0812">Transmembrane</keyword>
<evidence type="ECO:0000256" key="1">
    <source>
        <dbReference type="ARBA" id="ARBA00004613"/>
    </source>
</evidence>
<dbReference type="FunFam" id="2.10.25.10:FF:000012">
    <property type="entry name" value="Delta-like protein"/>
    <property type="match status" value="1"/>
</dbReference>
<evidence type="ECO:0000256" key="10">
    <source>
        <dbReference type="SAM" id="SignalP"/>
    </source>
</evidence>
<dbReference type="SUPFAM" id="SSF57196">
    <property type="entry name" value="EGF/Laminin"/>
    <property type="match status" value="1"/>
</dbReference>
<feature type="signal peptide" evidence="10">
    <location>
        <begin position="1"/>
        <end position="23"/>
    </location>
</feature>
<dbReference type="InterPro" id="IPR000742">
    <property type="entry name" value="EGF"/>
</dbReference>
<keyword evidence="14" id="KW-1185">Reference proteome</keyword>
<feature type="chain" id="PRO_5040222792" evidence="10">
    <location>
        <begin position="24"/>
        <end position="419"/>
    </location>
</feature>
<evidence type="ECO:0000256" key="3">
    <source>
        <dbReference type="ARBA" id="ARBA00022536"/>
    </source>
</evidence>
<keyword evidence="6 8" id="KW-1015">Disulfide bond</keyword>
<dbReference type="InterPro" id="IPR039932">
    <property type="entry name" value="Spink4-like"/>
</dbReference>
<protein>
    <submittedName>
        <fullName evidence="13">Agrin</fullName>
    </submittedName>
</protein>
<dbReference type="Proteomes" id="UP001152320">
    <property type="component" value="Chromosome 13"/>
</dbReference>
<comment type="caution">
    <text evidence="13">The sequence shown here is derived from an EMBL/GenBank/DDBJ whole genome shotgun (WGS) entry which is preliminary data.</text>
</comment>
<dbReference type="Pfam" id="PF00050">
    <property type="entry name" value="Kazal_1"/>
    <property type="match status" value="2"/>
</dbReference>
<evidence type="ECO:0000256" key="6">
    <source>
        <dbReference type="ARBA" id="ARBA00023157"/>
    </source>
</evidence>
<dbReference type="PROSITE" id="PS00010">
    <property type="entry name" value="ASX_HYDROXYL"/>
    <property type="match status" value="1"/>
</dbReference>
<feature type="transmembrane region" description="Helical" evidence="9">
    <location>
        <begin position="344"/>
        <end position="363"/>
    </location>
</feature>
<evidence type="ECO:0000256" key="4">
    <source>
        <dbReference type="ARBA" id="ARBA00022729"/>
    </source>
</evidence>
<dbReference type="PROSITE" id="PS51465">
    <property type="entry name" value="KAZAL_2"/>
    <property type="match status" value="2"/>
</dbReference>
<dbReference type="Pfam" id="PF00008">
    <property type="entry name" value="EGF"/>
    <property type="match status" value="1"/>
</dbReference>
<dbReference type="InterPro" id="IPR000152">
    <property type="entry name" value="EGF-type_Asp/Asn_hydroxyl_site"/>
</dbReference>
<dbReference type="PROSITE" id="PS01186">
    <property type="entry name" value="EGF_2"/>
    <property type="match status" value="1"/>
</dbReference>
<feature type="disulfide bond" evidence="8">
    <location>
        <begin position="112"/>
        <end position="121"/>
    </location>
</feature>
<dbReference type="EMBL" id="JAIZAY010000013">
    <property type="protein sequence ID" value="KAJ8030887.1"/>
    <property type="molecule type" value="Genomic_DNA"/>
</dbReference>
<proteinExistence type="predicted"/>
<evidence type="ECO:0000256" key="5">
    <source>
        <dbReference type="ARBA" id="ARBA00022737"/>
    </source>
</evidence>
<feature type="domain" description="EGF-like" evidence="11">
    <location>
        <begin position="86"/>
        <end position="122"/>
    </location>
</feature>
<keyword evidence="4 10" id="KW-0732">Signal</keyword>
<keyword evidence="9" id="KW-0472">Membrane</keyword>
<organism evidence="13 14">
    <name type="scientific">Holothuria leucospilota</name>
    <name type="common">Black long sea cucumber</name>
    <name type="synonym">Mertensiothuria leucospilota</name>
    <dbReference type="NCBI Taxonomy" id="206669"/>
    <lineage>
        <taxon>Eukaryota</taxon>
        <taxon>Metazoa</taxon>
        <taxon>Echinodermata</taxon>
        <taxon>Eleutherozoa</taxon>
        <taxon>Echinozoa</taxon>
        <taxon>Holothuroidea</taxon>
        <taxon>Aspidochirotacea</taxon>
        <taxon>Aspidochirotida</taxon>
        <taxon>Holothuriidae</taxon>
        <taxon>Holothuria</taxon>
    </lineage>
</organism>
<dbReference type="PRINTS" id="PR00010">
    <property type="entry name" value="EGFBLOOD"/>
</dbReference>
<dbReference type="AlphaFoldDB" id="A0A9Q1BQA2"/>
<evidence type="ECO:0000313" key="14">
    <source>
        <dbReference type="Proteomes" id="UP001152320"/>
    </source>
</evidence>
<feature type="domain" description="Kazal-like" evidence="12">
    <location>
        <begin position="170"/>
        <end position="222"/>
    </location>
</feature>
<dbReference type="SMART" id="SM00181">
    <property type="entry name" value="EGF"/>
    <property type="match status" value="1"/>
</dbReference>
<keyword evidence="3 8" id="KW-0245">EGF-like domain</keyword>
<dbReference type="PANTHER" id="PTHR21179">
    <property type="entry name" value="SERINE-TYPE ENDOPEPTIDASE INHIBITOR"/>
    <property type="match status" value="1"/>
</dbReference>
<comment type="subcellular location">
    <subcellularLocation>
        <location evidence="1">Secreted</location>
    </subcellularLocation>
</comment>
<reference evidence="13" key="1">
    <citation type="submission" date="2021-10" db="EMBL/GenBank/DDBJ databases">
        <title>Tropical sea cucumber genome reveals ecological adaptation and Cuvierian tubules defense mechanism.</title>
        <authorList>
            <person name="Chen T."/>
        </authorList>
    </citation>
    <scope>NUCLEOTIDE SEQUENCE</scope>
    <source>
        <strain evidence="13">Nanhai2018</strain>
        <tissue evidence="13">Muscle</tissue>
    </source>
</reference>
<keyword evidence="9" id="KW-1133">Transmembrane helix</keyword>
<name>A0A9Q1BQA2_HOLLE</name>
<dbReference type="SMART" id="SM00179">
    <property type="entry name" value="EGF_CA"/>
    <property type="match status" value="1"/>
</dbReference>
<feature type="domain" description="Kazal-like" evidence="12">
    <location>
        <begin position="23"/>
        <end position="75"/>
    </location>
</feature>
<comment type="caution">
    <text evidence="8">Lacks conserved residue(s) required for the propagation of feature annotation.</text>
</comment>
<dbReference type="CDD" id="cd00104">
    <property type="entry name" value="KAZAL_FS"/>
    <property type="match status" value="1"/>
</dbReference>
<evidence type="ECO:0000313" key="13">
    <source>
        <dbReference type="EMBL" id="KAJ8030887.1"/>
    </source>
</evidence>
<dbReference type="PROSITE" id="PS50026">
    <property type="entry name" value="EGF_3"/>
    <property type="match status" value="1"/>
</dbReference>
<evidence type="ECO:0000256" key="9">
    <source>
        <dbReference type="SAM" id="Phobius"/>
    </source>
</evidence>
<dbReference type="InterPro" id="IPR036058">
    <property type="entry name" value="Kazal_dom_sf"/>
</dbReference>
<dbReference type="GO" id="GO:0004867">
    <property type="term" value="F:serine-type endopeptidase inhibitor activity"/>
    <property type="evidence" value="ECO:0007669"/>
    <property type="project" value="InterPro"/>
</dbReference>
<dbReference type="InterPro" id="IPR002350">
    <property type="entry name" value="Kazal_dom"/>
</dbReference>
<keyword evidence="2" id="KW-0964">Secreted</keyword>
<evidence type="ECO:0000256" key="8">
    <source>
        <dbReference type="PROSITE-ProRule" id="PRU00076"/>
    </source>
</evidence>
<dbReference type="GO" id="GO:0005576">
    <property type="term" value="C:extracellular region"/>
    <property type="evidence" value="ECO:0007669"/>
    <property type="project" value="UniProtKB-SubCell"/>
</dbReference>
<accession>A0A9Q1BQA2</accession>
<evidence type="ECO:0000259" key="12">
    <source>
        <dbReference type="PROSITE" id="PS51465"/>
    </source>
</evidence>
<dbReference type="Gene3D" id="3.30.60.30">
    <property type="match status" value="2"/>
</dbReference>
<evidence type="ECO:0000256" key="2">
    <source>
        <dbReference type="ARBA" id="ARBA00022525"/>
    </source>
</evidence>
<dbReference type="GO" id="GO:0005509">
    <property type="term" value="F:calcium ion binding"/>
    <property type="evidence" value="ECO:0007669"/>
    <property type="project" value="InterPro"/>
</dbReference>
<dbReference type="SMART" id="SM00280">
    <property type="entry name" value="KAZAL"/>
    <property type="match status" value="2"/>
</dbReference>
<dbReference type="SUPFAM" id="SSF100895">
    <property type="entry name" value="Kazal-type serine protease inhibitors"/>
    <property type="match status" value="2"/>
</dbReference>
<dbReference type="OrthoDB" id="328123at2759"/>
<dbReference type="PROSITE" id="PS00022">
    <property type="entry name" value="EGF_1"/>
    <property type="match status" value="1"/>
</dbReference>
<evidence type="ECO:0000256" key="7">
    <source>
        <dbReference type="ARBA" id="ARBA00023180"/>
    </source>
</evidence>
<gene>
    <name evidence="13" type="ORF">HOLleu_27428</name>
</gene>
<keyword evidence="7" id="KW-0325">Glycoprotein</keyword>
<sequence>MKSFPAVIAITCVIISVADVTLTQAPVDCPRFCAQNYEPVCGSDEKTYGNECELLVEVECNNPAVYKVHDGPCSSDDDGDGESSSEPDTCDDYPCQNGGSCIDYGAFYECRCPQGYSGVNCENELDSVCWDCTLVRVDCNVRGPTETCESCPSDTHACCENCCGGHTCVETEPERCHIACEEVYHAVCGSDGKTYGNDCELNRQSDCYDDNLYKVSDGECLNPVTLPVKPGEELWCPQKFPDDTNASLAKECSQNEDCVPGFGCCWLEDCPHWRCCVELVKEPADCLDGGDDSFYGKELSLRHGKSQQVGDPSCPGSCYCENGRILCALPQCEAPGTTSKYVCLYLVPSLVIIASVAICMCIAKKAWGRHIRNTSKAKGSQVDKPPAYGEVVKGKGPYPNVIAVDGNTPPPYEQVVKMA</sequence>
<dbReference type="PANTHER" id="PTHR21179:SF0">
    <property type="entry name" value="SERINE PROTEASE INHIBITOR KAZAL-TYPE 4"/>
    <property type="match status" value="1"/>
</dbReference>
<dbReference type="Gene3D" id="2.10.25.10">
    <property type="entry name" value="Laminin"/>
    <property type="match status" value="1"/>
</dbReference>
<keyword evidence="5" id="KW-0677">Repeat</keyword>
<evidence type="ECO:0000259" key="11">
    <source>
        <dbReference type="PROSITE" id="PS50026"/>
    </source>
</evidence>
<dbReference type="CDD" id="cd00054">
    <property type="entry name" value="EGF_CA"/>
    <property type="match status" value="1"/>
</dbReference>